<dbReference type="InterPro" id="IPR007310">
    <property type="entry name" value="Aerobactin_biosyn_IucA/IucC_N"/>
</dbReference>
<dbReference type="GO" id="GO:0016881">
    <property type="term" value="F:acid-amino acid ligase activity"/>
    <property type="evidence" value="ECO:0007669"/>
    <property type="project" value="UniProtKB-ARBA"/>
</dbReference>
<accession>A0A1W6SNS6</accession>
<evidence type="ECO:0000313" key="5">
    <source>
        <dbReference type="Proteomes" id="UP000012179"/>
    </source>
</evidence>
<dbReference type="EMBL" id="CP021106">
    <property type="protein sequence ID" value="ARO87446.1"/>
    <property type="molecule type" value="Genomic_DNA"/>
</dbReference>
<feature type="domain" description="Aerobactin siderophore biosynthesis IucA/IucC N-terminal" evidence="2">
    <location>
        <begin position="142"/>
        <end position="387"/>
    </location>
</feature>
<dbReference type="PANTHER" id="PTHR34384:SF6">
    <property type="entry name" value="STAPHYLOFERRIN B SYNTHASE"/>
    <property type="match status" value="1"/>
</dbReference>
<gene>
    <name evidence="4" type="ORF">EBAPG3_006475</name>
</gene>
<dbReference type="Pfam" id="PF04183">
    <property type="entry name" value="IucA_IucC"/>
    <property type="match status" value="1"/>
</dbReference>
<dbReference type="KEGG" id="nlc:EBAPG3_006475"/>
<dbReference type="Pfam" id="PF06276">
    <property type="entry name" value="FhuF"/>
    <property type="match status" value="1"/>
</dbReference>
<evidence type="ECO:0000313" key="4">
    <source>
        <dbReference type="EMBL" id="ARO87446.1"/>
    </source>
</evidence>
<dbReference type="OrthoDB" id="495728at2"/>
<dbReference type="InterPro" id="IPR022770">
    <property type="entry name" value="IucA/IucC-like_C"/>
</dbReference>
<dbReference type="Gene3D" id="6.10.250.3370">
    <property type="match status" value="1"/>
</dbReference>
<dbReference type="RefSeq" id="WP_040852240.1">
    <property type="nucleotide sequence ID" value="NZ_CP021106.3"/>
</dbReference>
<reference evidence="4 5" key="1">
    <citation type="journal article" date="2015" name="Int. J. Syst. Evol. Microbiol.">
        <title>Nitrosospira lacus sp. nov., a psychrotolerant, ammonia-oxidizing bacterium from sandy lake sediment.</title>
        <authorList>
            <person name="Urakawa H."/>
            <person name="Garcia J.C."/>
            <person name="Nielsen J.L."/>
            <person name="Le V.Q."/>
            <person name="Kozlowski J.A."/>
            <person name="Stein L.Y."/>
            <person name="Lim C.K."/>
            <person name="Pommerening-Roser A."/>
            <person name="Martens-Habbena W."/>
            <person name="Stahl D.A."/>
            <person name="Klotz M.G."/>
        </authorList>
    </citation>
    <scope>NUCLEOTIDE SEQUENCE [LARGE SCALE GENOMIC DNA]</scope>
    <source>
        <strain evidence="4 5">APG3</strain>
    </source>
</reference>
<dbReference type="PANTHER" id="PTHR34384">
    <property type="entry name" value="L-2,3-DIAMINOPROPANOATE--CITRATE LIGASE"/>
    <property type="match status" value="1"/>
</dbReference>
<dbReference type="eggNOG" id="COG4264">
    <property type="taxonomic scope" value="Bacteria"/>
</dbReference>
<keyword evidence="5" id="KW-1185">Reference proteome</keyword>
<dbReference type="AlphaFoldDB" id="A0A1W6SNS6"/>
<name>A0A1W6SNS6_9PROT</name>
<dbReference type="Proteomes" id="UP000012179">
    <property type="component" value="Chromosome"/>
</dbReference>
<dbReference type="Gene3D" id="3.30.310.280">
    <property type="match status" value="1"/>
</dbReference>
<evidence type="ECO:0000259" key="3">
    <source>
        <dbReference type="Pfam" id="PF06276"/>
    </source>
</evidence>
<proteinExistence type="predicted"/>
<evidence type="ECO:0000259" key="2">
    <source>
        <dbReference type="Pfam" id="PF04183"/>
    </source>
</evidence>
<dbReference type="GO" id="GO:0019290">
    <property type="term" value="P:siderophore biosynthetic process"/>
    <property type="evidence" value="ECO:0007669"/>
    <property type="project" value="InterPro"/>
</dbReference>
<protein>
    <submittedName>
        <fullName evidence="4">Siderophore biosynthesis protein</fullName>
    </submittedName>
</protein>
<dbReference type="InterPro" id="IPR037455">
    <property type="entry name" value="LucA/IucC-like"/>
</dbReference>
<evidence type="ECO:0000256" key="1">
    <source>
        <dbReference type="ARBA" id="ARBA00004924"/>
    </source>
</evidence>
<dbReference type="Gene3D" id="1.10.510.40">
    <property type="match status" value="1"/>
</dbReference>
<comment type="pathway">
    <text evidence="1">Siderophore biosynthesis.</text>
</comment>
<organism evidence="4 5">
    <name type="scientific">Nitrosospira lacus</name>
    <dbReference type="NCBI Taxonomy" id="1288494"/>
    <lineage>
        <taxon>Bacteria</taxon>
        <taxon>Pseudomonadati</taxon>
        <taxon>Pseudomonadota</taxon>
        <taxon>Betaproteobacteria</taxon>
        <taxon>Nitrosomonadales</taxon>
        <taxon>Nitrosomonadaceae</taxon>
        <taxon>Nitrosospira</taxon>
    </lineage>
</organism>
<feature type="domain" description="Aerobactin siderophore biosynthesis IucA/IucC-like C-terminal" evidence="3">
    <location>
        <begin position="406"/>
        <end position="570"/>
    </location>
</feature>
<sequence length="594" mass="66983">MRPADYQNLVNSPAYRQASRRVLRQLLEALLFEGAVPHCTWYEETLTLPGLRADNIPVSYQCQARRTISFGRVRITAPLLRIDSGITHEATDPALFLAEIAPWIVADETRLGQFASELLATQIKHAQTLNAQGGKLLRGAGYDILEARLTDGHLYHPSFKSRLGFTLDDNAAYAPEIANSVTPLLLAVRRDRCRWAISGTLNPKEGSGCELLGESGWQDFCDELARRDLRPDDYLPLPIHPWQWDEVVLPGYHQALARGDLLTVGLMTDRYLPQQSIRTLSNLSDRNRLSLKLSMNLVNTSTSRVLAPHTVQNAPVISDWLHSLAARTDWSPPLVRPVLLREVAGVSFTPLAPAYGQYGALSCIWRESVHTYIHAKERAVPMTAVTHIDIDGRPLINPWIRRHGPEQWLRRLVERAYLPVLHLLWEHGTALESHAQNMILLLEDGLPARVALKDFHDGVRFSKALLSGPAPVLAMPPPEHSQINPNSFLETESADELRDFTFDALFFVSLAELAWLFLCHYGVEEKRFWQITGEVLHAHQGRNPQSAARYLLFDCFASEVGIELLASRRFQTEIRLRTRRAPNPLAQIEEPLCI</sequence>